<keyword evidence="1" id="KW-1133">Transmembrane helix</keyword>
<comment type="caution">
    <text evidence="2">The sequence shown here is derived from an EMBL/GenBank/DDBJ whole genome shotgun (WGS) entry which is preliminary data.</text>
</comment>
<dbReference type="Pfam" id="PF15892">
    <property type="entry name" value="BNR_4"/>
    <property type="match status" value="1"/>
</dbReference>
<accession>A0A917B033</accession>
<dbReference type="RefSeq" id="WP_188672781.1">
    <property type="nucleotide sequence ID" value="NZ_BMGP01000001.1"/>
</dbReference>
<gene>
    <name evidence="2" type="ORF">GCM10011399_03680</name>
</gene>
<keyword evidence="1" id="KW-0472">Membrane</keyword>
<protein>
    <submittedName>
        <fullName evidence="2">Uncharacterized protein</fullName>
    </submittedName>
</protein>
<evidence type="ECO:0000313" key="3">
    <source>
        <dbReference type="Proteomes" id="UP000598775"/>
    </source>
</evidence>
<dbReference type="Proteomes" id="UP000598775">
    <property type="component" value="Unassembled WGS sequence"/>
</dbReference>
<evidence type="ECO:0000256" key="1">
    <source>
        <dbReference type="SAM" id="Phobius"/>
    </source>
</evidence>
<sequence>MGTTWSGDYVQQALVTDNENQYVGYYDADRRMTIAHRNISQTSWQTYAIPGSLAVTGWDSHDYIALAVDSDGQLHVSGNMHDSAMAYWITTTPGDVTTLVNVPVLVDQAIESHVSYPAFVRTAKNGLIFSYRQGGSGDGDTYLDSYNTESKSWSPLLGTALFSGASDSPSRSAYSTISSVPDANGFFNMTWVWRRTGDIVTNSRLSFMRSRDLVHWQTAAGDAVSLPVTFETPGVVVDDFPENSGVFNNQEKVGVDAAGLPTISYSKFDSSGSNQLYVAHLDSSDRWLSTQITHWTGEWRFSGFGTLDAQIGVSATSVLPDGNLQVTFRCSGSIPNASGAIVLDRSYRALAQVPIPASGIPAEITRLSATTPYTRIRLAYDASGDTSYILKWQSQYFNQDQPFPGIPPAQPIIVYSLGTQTLSPPGHDNASTSNPPNAQFGIPLSAPIGLLVLLALALGLGILWLLIRNGSKLP</sequence>
<reference evidence="2 3" key="1">
    <citation type="journal article" date="2014" name="Int. J. Syst. Evol. Microbiol.">
        <title>Complete genome sequence of Corynebacterium casei LMG S-19264T (=DSM 44701T), isolated from a smear-ripened cheese.</title>
        <authorList>
            <consortium name="US DOE Joint Genome Institute (JGI-PGF)"/>
            <person name="Walter F."/>
            <person name="Albersmeier A."/>
            <person name="Kalinowski J."/>
            <person name="Ruckert C."/>
        </authorList>
    </citation>
    <scope>NUCLEOTIDE SEQUENCE [LARGE SCALE GENOMIC DNA]</scope>
    <source>
        <strain evidence="2 3">CGMCC 1.12976</strain>
    </source>
</reference>
<dbReference type="AlphaFoldDB" id="A0A917B033"/>
<keyword evidence="3" id="KW-1185">Reference proteome</keyword>
<feature type="transmembrane region" description="Helical" evidence="1">
    <location>
        <begin position="444"/>
        <end position="467"/>
    </location>
</feature>
<name>A0A917B033_9MICO</name>
<proteinExistence type="predicted"/>
<dbReference type="EMBL" id="BMGP01000001">
    <property type="protein sequence ID" value="GGF13044.1"/>
    <property type="molecule type" value="Genomic_DNA"/>
</dbReference>
<keyword evidence="1" id="KW-0812">Transmembrane</keyword>
<organism evidence="2 3">
    <name type="scientific">Subtercola lobariae</name>
    <dbReference type="NCBI Taxonomy" id="1588641"/>
    <lineage>
        <taxon>Bacteria</taxon>
        <taxon>Bacillati</taxon>
        <taxon>Actinomycetota</taxon>
        <taxon>Actinomycetes</taxon>
        <taxon>Micrococcales</taxon>
        <taxon>Microbacteriaceae</taxon>
        <taxon>Subtercola</taxon>
    </lineage>
</organism>
<evidence type="ECO:0000313" key="2">
    <source>
        <dbReference type="EMBL" id="GGF13044.1"/>
    </source>
</evidence>